<gene>
    <name evidence="1" type="ORF">RJ640_014277</name>
</gene>
<dbReference type="AlphaFoldDB" id="A0AA88QUY1"/>
<proteinExistence type="predicted"/>
<dbReference type="PANTHER" id="PTHR33103:SF27">
    <property type="entry name" value="OS04G0594700 PROTEIN"/>
    <property type="match status" value="1"/>
</dbReference>
<reference evidence="1" key="1">
    <citation type="submission" date="2022-12" db="EMBL/GenBank/DDBJ databases">
        <title>Draft genome assemblies for two species of Escallonia (Escalloniales).</title>
        <authorList>
            <person name="Chanderbali A."/>
            <person name="Dervinis C."/>
            <person name="Anghel I."/>
            <person name="Soltis D."/>
            <person name="Soltis P."/>
            <person name="Zapata F."/>
        </authorList>
    </citation>
    <scope>NUCLEOTIDE SEQUENCE</scope>
    <source>
        <strain evidence="1">UCBG92.1500</strain>
        <tissue evidence="1">Leaf</tissue>
    </source>
</reference>
<evidence type="ECO:0000313" key="2">
    <source>
        <dbReference type="Proteomes" id="UP001187471"/>
    </source>
</evidence>
<accession>A0AA88QUY1</accession>
<organism evidence="1 2">
    <name type="scientific">Escallonia rubra</name>
    <dbReference type="NCBI Taxonomy" id="112253"/>
    <lineage>
        <taxon>Eukaryota</taxon>
        <taxon>Viridiplantae</taxon>
        <taxon>Streptophyta</taxon>
        <taxon>Embryophyta</taxon>
        <taxon>Tracheophyta</taxon>
        <taxon>Spermatophyta</taxon>
        <taxon>Magnoliopsida</taxon>
        <taxon>eudicotyledons</taxon>
        <taxon>Gunneridae</taxon>
        <taxon>Pentapetalae</taxon>
        <taxon>asterids</taxon>
        <taxon>campanulids</taxon>
        <taxon>Escalloniales</taxon>
        <taxon>Escalloniaceae</taxon>
        <taxon>Escallonia</taxon>
    </lineage>
</organism>
<keyword evidence="2" id="KW-1185">Reference proteome</keyword>
<evidence type="ECO:0000313" key="1">
    <source>
        <dbReference type="EMBL" id="KAK2972219.1"/>
    </source>
</evidence>
<dbReference type="PANTHER" id="PTHR33103">
    <property type="entry name" value="OS01G0153900 PROTEIN"/>
    <property type="match status" value="1"/>
</dbReference>
<comment type="caution">
    <text evidence="1">The sequence shown here is derived from an EMBL/GenBank/DDBJ whole genome shotgun (WGS) entry which is preliminary data.</text>
</comment>
<sequence length="457" mass="50409">MAGGEKLTLKILVDKAQNKVLFAEAGEEFVDILLSFLTLPLGTIVRLLSMPSDSSQLKFGCLTTLYQSVSALQTEHFWTKVGKDMLLNPRNSAVAQCQKLKIDIDDTARTKYFMCPNRLNDKHFGSHLLSTLEDVKCPCGSLMNTEIELVASAVRLQDSTSGVFVTEKASFIITDDLQIMPNLLGTTVALLFAKDMNVLEERTLKVGVEEVLNLLRGSLLSKTPLTDLVRQGPFSCNIVKSDTEALFNQVEEEFVDFLFSFLTILLGSVLFLLSGECSLRGINNLYNSIQSLDAERHIKSQDLKDMLLEPMLAQNFLCENQILPIREVEAPPLYCVVGSRRSYLTDKQIHSVILECSQITCIDPKNPNGGTTLVGGYIKGPATFMVTDDFVVTPFLSLSIISALKRLNIPLGDVEEQEVSIGMEEALGLLKASLESTSALTDGLSLMLQKPKQEKNP</sequence>
<name>A0AA88QUY1_9ASTE</name>
<protein>
    <recommendedName>
        <fullName evidence="3">DUF674 family protein</fullName>
    </recommendedName>
</protein>
<dbReference type="Proteomes" id="UP001187471">
    <property type="component" value="Unassembled WGS sequence"/>
</dbReference>
<dbReference type="EMBL" id="JAVXUO010002530">
    <property type="protein sequence ID" value="KAK2972219.1"/>
    <property type="molecule type" value="Genomic_DNA"/>
</dbReference>
<evidence type="ECO:0008006" key="3">
    <source>
        <dbReference type="Google" id="ProtNLM"/>
    </source>
</evidence>
<dbReference type="Pfam" id="PF05056">
    <property type="entry name" value="DUF674"/>
    <property type="match status" value="2"/>
</dbReference>
<dbReference type="InterPro" id="IPR007750">
    <property type="entry name" value="DUF674"/>
</dbReference>